<sequence length="96" mass="11009">MYKGISAAYGVIILTYWQLAFSGYWAFGSDVQPYILTSLTIPEWTIIMANFFAVIQILGCYQVPILSFVLNSDDFMINNYGTFPRYHIAILVNFFV</sequence>
<feature type="domain" description="Amino acid transporter transmembrane" evidence="8">
    <location>
        <begin position="2"/>
        <end position="65"/>
    </location>
</feature>
<evidence type="ECO:0000256" key="5">
    <source>
        <dbReference type="ARBA" id="ARBA00022989"/>
    </source>
</evidence>
<proteinExistence type="predicted"/>
<evidence type="ECO:0000256" key="3">
    <source>
        <dbReference type="ARBA" id="ARBA00022692"/>
    </source>
</evidence>
<dbReference type="InterPro" id="IPR013057">
    <property type="entry name" value="AA_transpt_TM"/>
</dbReference>
<accession>A0A2P2NJ63</accession>
<keyword evidence="3 7" id="KW-0812">Transmembrane</keyword>
<evidence type="ECO:0000259" key="8">
    <source>
        <dbReference type="Pfam" id="PF01490"/>
    </source>
</evidence>
<reference evidence="9" key="1">
    <citation type="submission" date="2018-02" db="EMBL/GenBank/DDBJ databases">
        <title>Rhizophora mucronata_Transcriptome.</title>
        <authorList>
            <person name="Meera S.P."/>
            <person name="Sreeshan A."/>
            <person name="Augustine A."/>
        </authorList>
    </citation>
    <scope>NUCLEOTIDE SEQUENCE</scope>
    <source>
        <tissue evidence="9">Leaf</tissue>
    </source>
</reference>
<keyword evidence="2" id="KW-0813">Transport</keyword>
<evidence type="ECO:0000256" key="4">
    <source>
        <dbReference type="ARBA" id="ARBA00022970"/>
    </source>
</evidence>
<feature type="transmembrane region" description="Helical" evidence="7">
    <location>
        <begin position="47"/>
        <end position="70"/>
    </location>
</feature>
<dbReference type="Pfam" id="PF01490">
    <property type="entry name" value="Aa_trans"/>
    <property type="match status" value="1"/>
</dbReference>
<dbReference type="AlphaFoldDB" id="A0A2P2NJ63"/>
<evidence type="ECO:0000256" key="6">
    <source>
        <dbReference type="ARBA" id="ARBA00023136"/>
    </source>
</evidence>
<keyword evidence="5 7" id="KW-1133">Transmembrane helix</keyword>
<keyword evidence="4" id="KW-0029">Amino-acid transport</keyword>
<dbReference type="GO" id="GO:0016020">
    <property type="term" value="C:membrane"/>
    <property type="evidence" value="ECO:0007669"/>
    <property type="project" value="UniProtKB-SubCell"/>
</dbReference>
<evidence type="ECO:0000256" key="7">
    <source>
        <dbReference type="SAM" id="Phobius"/>
    </source>
</evidence>
<name>A0A2P2NJ63_RHIMU</name>
<keyword evidence="6 7" id="KW-0472">Membrane</keyword>
<comment type="subcellular location">
    <subcellularLocation>
        <location evidence="1">Membrane</location>
    </subcellularLocation>
</comment>
<feature type="transmembrane region" description="Helical" evidence="7">
    <location>
        <begin position="7"/>
        <end position="27"/>
    </location>
</feature>
<evidence type="ECO:0000313" key="9">
    <source>
        <dbReference type="EMBL" id="MBX42528.1"/>
    </source>
</evidence>
<evidence type="ECO:0000256" key="2">
    <source>
        <dbReference type="ARBA" id="ARBA00022448"/>
    </source>
</evidence>
<organism evidence="9">
    <name type="scientific">Rhizophora mucronata</name>
    <name type="common">Asiatic mangrove</name>
    <dbReference type="NCBI Taxonomy" id="61149"/>
    <lineage>
        <taxon>Eukaryota</taxon>
        <taxon>Viridiplantae</taxon>
        <taxon>Streptophyta</taxon>
        <taxon>Embryophyta</taxon>
        <taxon>Tracheophyta</taxon>
        <taxon>Spermatophyta</taxon>
        <taxon>Magnoliopsida</taxon>
        <taxon>eudicotyledons</taxon>
        <taxon>Gunneridae</taxon>
        <taxon>Pentapetalae</taxon>
        <taxon>rosids</taxon>
        <taxon>fabids</taxon>
        <taxon>Malpighiales</taxon>
        <taxon>Rhizophoraceae</taxon>
        <taxon>Rhizophora</taxon>
    </lineage>
</organism>
<evidence type="ECO:0000256" key="1">
    <source>
        <dbReference type="ARBA" id="ARBA00004370"/>
    </source>
</evidence>
<dbReference type="EMBL" id="GGEC01062044">
    <property type="protein sequence ID" value="MBX42528.1"/>
    <property type="molecule type" value="Transcribed_RNA"/>
</dbReference>
<protein>
    <recommendedName>
        <fullName evidence="8">Amino acid transporter transmembrane domain-containing protein</fullName>
    </recommendedName>
</protein>
<dbReference type="GO" id="GO:0006865">
    <property type="term" value="P:amino acid transport"/>
    <property type="evidence" value="ECO:0007669"/>
    <property type="project" value="UniProtKB-KW"/>
</dbReference>